<dbReference type="NCBIfam" id="TIGR01234">
    <property type="entry name" value="L-ribulokinase"/>
    <property type="match status" value="1"/>
</dbReference>
<dbReference type="InterPro" id="IPR018484">
    <property type="entry name" value="FGGY_N"/>
</dbReference>
<reference evidence="13" key="1">
    <citation type="submission" date="2017-05" db="EMBL/GenBank/DDBJ databases">
        <authorList>
            <person name="Kirkegaard R."/>
            <person name="Mcilroy J S."/>
        </authorList>
    </citation>
    <scope>NUCLEOTIDE SEQUENCE [LARGE SCALE GENOMIC DNA]</scope>
</reference>
<evidence type="ECO:0000256" key="3">
    <source>
        <dbReference type="ARBA" id="ARBA00022777"/>
    </source>
</evidence>
<proteinExistence type="inferred from homology"/>
<evidence type="ECO:0000256" key="4">
    <source>
        <dbReference type="ARBA" id="ARBA00022840"/>
    </source>
</evidence>
<dbReference type="InterPro" id="IPR005929">
    <property type="entry name" value="Ribulokinase"/>
</dbReference>
<evidence type="ECO:0000256" key="9">
    <source>
        <dbReference type="RuleBase" id="RU003455"/>
    </source>
</evidence>
<dbReference type="Pfam" id="PF02782">
    <property type="entry name" value="FGGY_C"/>
    <property type="match status" value="1"/>
</dbReference>
<comment type="pathway">
    <text evidence="7 9">Carbohydrate degradation; L-arabinose degradation via L-ribulose; D-xylulose 5-phosphate from L-arabinose (bacterial route): step 2/3.</text>
</comment>
<keyword evidence="3 7" id="KW-0418">Kinase</keyword>
<keyword evidence="4 7" id="KW-0067">ATP-binding</keyword>
<dbReference type="GO" id="GO:0005524">
    <property type="term" value="F:ATP binding"/>
    <property type="evidence" value="ECO:0007669"/>
    <property type="project" value="UniProtKB-UniRule"/>
</dbReference>
<dbReference type="GO" id="GO:0019150">
    <property type="term" value="F:D-ribulokinase activity"/>
    <property type="evidence" value="ECO:0007669"/>
    <property type="project" value="TreeGrafter"/>
</dbReference>
<comment type="catalytic activity">
    <reaction evidence="7">
        <text>D-ribulose + ATP = D-ribulose 5-phosphate + ADP + H(+)</text>
        <dbReference type="Rhea" id="RHEA:17601"/>
        <dbReference type="ChEBI" id="CHEBI:15378"/>
        <dbReference type="ChEBI" id="CHEBI:17173"/>
        <dbReference type="ChEBI" id="CHEBI:30616"/>
        <dbReference type="ChEBI" id="CHEBI:58121"/>
        <dbReference type="ChEBI" id="CHEBI:456216"/>
        <dbReference type="EC" id="2.7.1.16"/>
    </reaction>
</comment>
<comment type="catalytic activity">
    <reaction evidence="7 9">
        <text>L-ribulose + ATP = L-ribulose 5-phosphate + ADP + H(+)</text>
        <dbReference type="Rhea" id="RHEA:22072"/>
        <dbReference type="ChEBI" id="CHEBI:15378"/>
        <dbReference type="ChEBI" id="CHEBI:16880"/>
        <dbReference type="ChEBI" id="CHEBI:30616"/>
        <dbReference type="ChEBI" id="CHEBI:58226"/>
        <dbReference type="ChEBI" id="CHEBI:456216"/>
        <dbReference type="EC" id="2.7.1.16"/>
    </reaction>
</comment>
<dbReference type="EC" id="2.7.1.16" evidence="7 8"/>
<sequence length="563" mass="61966">MSGKKKFTIGVDFGNQAAQAVLVDVSNGKIIASSVYKYPHGVITDQLPNSHVVLDPDWALQDPKDYINALKRNIPKLIADSQISPDQVIGIGVSFPGSTVIPTTSDGTPLALLDEYKDEPHAWPKHWTHAAASDEAIQLIKIATDRFETFLDRYGGNISPEWFFPKVWQIFNESSSVYSAAERLIEASDWMVWQLTGIETRNICAAGFKALWSKSEGFPLETFFSAMHPSMRDIVEEKMKHEITPLGEQVGELTETAAKWLKLNPGIPVATGILSDHAAVPAATVAEPGKTALILGNHFSHMVLSKKEHRVPGMCGMVEGGIVPDLIAYQAGQANSGDHFNWFLENGIPGNYEKEARKQKISLLSLIEEKAAALEPAESGLIALDWWNGNCSILADNALTGVILGYSLKTKPEEVYRALLEATAFGTRKIFESFIASGVPINQVVVTGGDLVNNNLLLNIIANVTNIEIRVAETRFPSALGSAMYAAVAAGESRGGYKSIQEASQKMARLRNKSYLPNNNDKKTYNRLYSEYTLLHDYFGYGHNNAMKRLKNLRDTILEKKRS</sequence>
<dbReference type="CDD" id="cd07781">
    <property type="entry name" value="ASKHA_NBD_FGGY_L-RBK"/>
    <property type="match status" value="1"/>
</dbReference>
<accession>A0A1Y6K4I4</accession>
<dbReference type="GO" id="GO:0008741">
    <property type="term" value="F:ribulokinase activity"/>
    <property type="evidence" value="ECO:0007669"/>
    <property type="project" value="UniProtKB-UniRule"/>
</dbReference>
<evidence type="ECO:0000256" key="1">
    <source>
        <dbReference type="ARBA" id="ARBA00022679"/>
    </source>
</evidence>
<comment type="similarity">
    <text evidence="7 9">Belongs to the ribulokinase family.</text>
</comment>
<dbReference type="GO" id="GO:0019569">
    <property type="term" value="P:L-arabinose catabolic process to D-xylulose 5-phosphate"/>
    <property type="evidence" value="ECO:0007669"/>
    <property type="project" value="UniProtKB-UniRule"/>
</dbReference>
<evidence type="ECO:0000259" key="11">
    <source>
        <dbReference type="Pfam" id="PF02782"/>
    </source>
</evidence>
<evidence type="ECO:0000313" key="13">
    <source>
        <dbReference type="Proteomes" id="UP000195514"/>
    </source>
</evidence>
<dbReference type="Gene3D" id="3.30.420.40">
    <property type="match status" value="2"/>
</dbReference>
<protein>
    <recommendedName>
        <fullName evidence="7 8">Ribulokinase</fullName>
        <ecNumber evidence="7 8">2.7.1.16</ecNumber>
    </recommendedName>
</protein>
<keyword evidence="6 7" id="KW-0119">Carbohydrate metabolism</keyword>
<dbReference type="InterPro" id="IPR043129">
    <property type="entry name" value="ATPase_NBD"/>
</dbReference>
<dbReference type="Pfam" id="PF00370">
    <property type="entry name" value="FGGY_N"/>
    <property type="match status" value="1"/>
</dbReference>
<evidence type="ECO:0000256" key="5">
    <source>
        <dbReference type="ARBA" id="ARBA00022935"/>
    </source>
</evidence>
<dbReference type="Proteomes" id="UP000195514">
    <property type="component" value="Chromosome I"/>
</dbReference>
<keyword evidence="5 7" id="KW-0054">Arabinose catabolism</keyword>
<dbReference type="UniPathway" id="UPA00145">
    <property type="reaction ID" value="UER00566"/>
</dbReference>
<name>A0A1Y6K4I4_9CHLR</name>
<gene>
    <name evidence="7 12" type="primary">araB</name>
    <name evidence="12" type="ORF">CFX1CAM_1459</name>
</gene>
<dbReference type="GO" id="GO:0005737">
    <property type="term" value="C:cytoplasm"/>
    <property type="evidence" value="ECO:0007669"/>
    <property type="project" value="TreeGrafter"/>
</dbReference>
<keyword evidence="2 7" id="KW-0547">Nucleotide-binding</keyword>
<dbReference type="RefSeq" id="WP_231940971.1">
    <property type="nucleotide sequence ID" value="NZ_LT859958.1"/>
</dbReference>
<dbReference type="NCBIfam" id="NF003154">
    <property type="entry name" value="PRK04123.1"/>
    <property type="match status" value="1"/>
</dbReference>
<evidence type="ECO:0000313" key="12">
    <source>
        <dbReference type="EMBL" id="SMX54524.1"/>
    </source>
</evidence>
<dbReference type="SUPFAM" id="SSF53067">
    <property type="entry name" value="Actin-like ATPase domain"/>
    <property type="match status" value="2"/>
</dbReference>
<evidence type="ECO:0000256" key="8">
    <source>
        <dbReference type="NCBIfam" id="TIGR01234"/>
    </source>
</evidence>
<dbReference type="PANTHER" id="PTHR43435">
    <property type="entry name" value="RIBULOKINASE"/>
    <property type="match status" value="1"/>
</dbReference>
<dbReference type="PIRSF" id="PIRSF000538">
    <property type="entry name" value="GlpK"/>
    <property type="match status" value="1"/>
</dbReference>
<evidence type="ECO:0000256" key="6">
    <source>
        <dbReference type="ARBA" id="ARBA00023277"/>
    </source>
</evidence>
<dbReference type="HAMAP" id="MF_00520">
    <property type="entry name" value="Ribulokinase"/>
    <property type="match status" value="1"/>
</dbReference>
<keyword evidence="13" id="KW-1185">Reference proteome</keyword>
<keyword evidence="1 7" id="KW-0808">Transferase</keyword>
<evidence type="ECO:0000259" key="10">
    <source>
        <dbReference type="Pfam" id="PF00370"/>
    </source>
</evidence>
<evidence type="ECO:0000256" key="7">
    <source>
        <dbReference type="HAMAP-Rule" id="MF_00520"/>
    </source>
</evidence>
<feature type="domain" description="Carbohydrate kinase FGGY N-terminal" evidence="10">
    <location>
        <begin position="8"/>
        <end position="273"/>
    </location>
</feature>
<dbReference type="EMBL" id="LT859958">
    <property type="protein sequence ID" value="SMX54524.1"/>
    <property type="molecule type" value="Genomic_DNA"/>
</dbReference>
<dbReference type="AlphaFoldDB" id="A0A1Y6K4I4"/>
<dbReference type="KEGG" id="abat:CFX1CAM_1459"/>
<dbReference type="InterPro" id="IPR018485">
    <property type="entry name" value="FGGY_C"/>
</dbReference>
<dbReference type="PANTHER" id="PTHR43435:SF4">
    <property type="entry name" value="FGGY CARBOHYDRATE KINASE DOMAIN-CONTAINING PROTEIN"/>
    <property type="match status" value="1"/>
</dbReference>
<feature type="domain" description="Carbohydrate kinase FGGY C-terminal" evidence="11">
    <location>
        <begin position="301"/>
        <end position="490"/>
    </location>
</feature>
<organism evidence="12 13">
    <name type="scientific">Candidatus Brevifilum fermentans</name>
    <dbReference type="NCBI Taxonomy" id="1986204"/>
    <lineage>
        <taxon>Bacteria</taxon>
        <taxon>Bacillati</taxon>
        <taxon>Chloroflexota</taxon>
        <taxon>Anaerolineae</taxon>
        <taxon>Anaerolineales</taxon>
        <taxon>Anaerolineaceae</taxon>
        <taxon>Candidatus Brevifilum</taxon>
    </lineage>
</organism>
<dbReference type="InterPro" id="IPR000577">
    <property type="entry name" value="Carb_kinase_FGGY"/>
</dbReference>
<evidence type="ECO:0000256" key="2">
    <source>
        <dbReference type="ARBA" id="ARBA00022741"/>
    </source>
</evidence>